<dbReference type="InterPro" id="IPR029063">
    <property type="entry name" value="SAM-dependent_MTases_sf"/>
</dbReference>
<keyword evidence="2" id="KW-0808">Transferase</keyword>
<organism evidence="2 3">
    <name type="scientific">Paenibacillus thalictri</name>
    <dbReference type="NCBI Taxonomy" id="2527873"/>
    <lineage>
        <taxon>Bacteria</taxon>
        <taxon>Bacillati</taxon>
        <taxon>Bacillota</taxon>
        <taxon>Bacilli</taxon>
        <taxon>Bacillales</taxon>
        <taxon>Paenibacillaceae</taxon>
        <taxon>Paenibacillus</taxon>
    </lineage>
</organism>
<keyword evidence="2" id="KW-0489">Methyltransferase</keyword>
<proteinExistence type="predicted"/>
<accession>A0A4Q9DSX5</accession>
<evidence type="ECO:0000313" key="3">
    <source>
        <dbReference type="Proteomes" id="UP000293142"/>
    </source>
</evidence>
<protein>
    <submittedName>
        <fullName evidence="2">Methyltransferase domain-containing protein</fullName>
    </submittedName>
</protein>
<dbReference type="EMBL" id="SIRE01000009">
    <property type="protein sequence ID" value="TBL78599.1"/>
    <property type="molecule type" value="Genomic_DNA"/>
</dbReference>
<feature type="domain" description="Methyltransferase" evidence="1">
    <location>
        <begin position="49"/>
        <end position="146"/>
    </location>
</feature>
<evidence type="ECO:0000313" key="2">
    <source>
        <dbReference type="EMBL" id="TBL78599.1"/>
    </source>
</evidence>
<dbReference type="Proteomes" id="UP000293142">
    <property type="component" value="Unassembled WGS sequence"/>
</dbReference>
<dbReference type="OrthoDB" id="9805585at2"/>
<dbReference type="Pfam" id="PF13649">
    <property type="entry name" value="Methyltransf_25"/>
    <property type="match status" value="1"/>
</dbReference>
<evidence type="ECO:0000259" key="1">
    <source>
        <dbReference type="Pfam" id="PF13649"/>
    </source>
</evidence>
<dbReference type="InterPro" id="IPR041698">
    <property type="entry name" value="Methyltransf_25"/>
</dbReference>
<dbReference type="SUPFAM" id="SSF53335">
    <property type="entry name" value="S-adenosyl-L-methionine-dependent methyltransferases"/>
    <property type="match status" value="1"/>
</dbReference>
<dbReference type="RefSeq" id="WP_131013955.1">
    <property type="nucleotide sequence ID" value="NZ_SIRE01000009.1"/>
</dbReference>
<dbReference type="Gene3D" id="3.40.50.150">
    <property type="entry name" value="Vaccinia Virus protein VP39"/>
    <property type="match status" value="1"/>
</dbReference>
<sequence>MCLVAVSSSLLFLKKFIYNPGQIGSVFPSSMLLAKAMTDPIPWEQVQAVAELGSGTGAITRLIESNLCQPADVFLFEKDDVMRANLQRQYAHFKCCSNASQLLNVIQQNGIKQLDCIISGLPFFNFPKQQRDVLMDQIVRSLKPGGYFVAFQYSLQMKKQLNDMLELESIKFVPLNIPPAFVYICRKT</sequence>
<name>A0A4Q9DSX5_9BACL</name>
<keyword evidence="3" id="KW-1185">Reference proteome</keyword>
<dbReference type="CDD" id="cd02440">
    <property type="entry name" value="AdoMet_MTases"/>
    <property type="match status" value="1"/>
</dbReference>
<dbReference type="AlphaFoldDB" id="A0A4Q9DSX5"/>
<gene>
    <name evidence="2" type="ORF">EYB31_13945</name>
</gene>
<comment type="caution">
    <text evidence="2">The sequence shown here is derived from an EMBL/GenBank/DDBJ whole genome shotgun (WGS) entry which is preliminary data.</text>
</comment>
<reference evidence="2 3" key="1">
    <citation type="submission" date="2019-02" db="EMBL/GenBank/DDBJ databases">
        <title>Paenibacillus sp. nov., isolated from surface-sterilized tissue of Thalictrum simplex L.</title>
        <authorList>
            <person name="Tuo L."/>
        </authorList>
    </citation>
    <scope>NUCLEOTIDE SEQUENCE [LARGE SCALE GENOMIC DNA]</scope>
    <source>
        <strain evidence="2 3">N2SHLJ1</strain>
    </source>
</reference>
<dbReference type="GO" id="GO:0032259">
    <property type="term" value="P:methylation"/>
    <property type="evidence" value="ECO:0007669"/>
    <property type="project" value="UniProtKB-KW"/>
</dbReference>
<dbReference type="GO" id="GO:0008168">
    <property type="term" value="F:methyltransferase activity"/>
    <property type="evidence" value="ECO:0007669"/>
    <property type="project" value="UniProtKB-KW"/>
</dbReference>